<accession>A0A077KSU3</accession>
<dbReference type="RefSeq" id="WP_010890114.1">
    <property type="nucleotide sequence ID" value="NC_024998.1"/>
</dbReference>
<gene>
    <name evidence="1" type="primary">kleB</name>
</gene>
<evidence type="ECO:0000313" key="1">
    <source>
        <dbReference type="EMBL" id="BAP34617.1"/>
    </source>
</evidence>
<sequence length="71" mass="7688">MSKGKIEIIETCCRRCGKSIRTLSHTIIGADDAREKFGSICGGCITPEEDNELTEMLLAAAVRRMSGATLQ</sequence>
<protein>
    <submittedName>
        <fullName evidence="1">KleB protein</fullName>
    </submittedName>
</protein>
<geneLocation type="plasmid" evidence="1">
    <name>pAAA83</name>
</geneLocation>
<dbReference type="InterPro" id="IPR024392">
    <property type="entry name" value="DUF2688"/>
</dbReference>
<proteinExistence type="predicted"/>
<dbReference type="GeneID" id="93083063"/>
<organism evidence="1">
    <name type="scientific">Paracidovorax avenae</name>
    <dbReference type="NCBI Taxonomy" id="80867"/>
    <lineage>
        <taxon>Bacteria</taxon>
        <taxon>Pseudomonadati</taxon>
        <taxon>Pseudomonadota</taxon>
        <taxon>Betaproteobacteria</taxon>
        <taxon>Burkholderiales</taxon>
        <taxon>Comamonadaceae</taxon>
        <taxon>Paracidovorax</taxon>
    </lineage>
</organism>
<dbReference type="EMBL" id="AB852526">
    <property type="protein sequence ID" value="BAP34617.1"/>
    <property type="molecule type" value="Genomic_DNA"/>
</dbReference>
<keyword evidence="1" id="KW-0614">Plasmid</keyword>
<name>A0A077KSU3_9BURK</name>
<reference evidence="1" key="1">
    <citation type="journal article" date="2014" name="Mol. Plant Pathol.">
        <title>Two types of genetic carriers, the IncP genomic island and the novel IncP-1beta plasmid, for the aac(2')-IIa gene that confers kasugamycin resistance in Acidovorax avenae subsp. avenae.</title>
        <authorList>
            <person name="Yoshii A."/>
            <person name="Omatsu T."/>
            <person name="Katayama Y."/>
            <person name="Koyama S."/>
            <person name="Mizutani T."/>
            <person name="Moriyama H."/>
            <person name="Fukuhara T."/>
        </authorList>
    </citation>
    <scope>NUCLEOTIDE SEQUENCE</scope>
    <source>
        <strain evidence="1">83</strain>
        <plasmid evidence="1">pAAA83</plasmid>
    </source>
</reference>
<dbReference type="Pfam" id="PF10892">
    <property type="entry name" value="DUF2688"/>
    <property type="match status" value="1"/>
</dbReference>
<dbReference type="AlphaFoldDB" id="A0A077KSU3"/>